<dbReference type="FunFam" id="1.10.150.20:FF:000007">
    <property type="entry name" value="DNA ligase"/>
    <property type="match status" value="1"/>
</dbReference>
<dbReference type="Pfam" id="PF03119">
    <property type="entry name" value="DNA_ligase_ZBD"/>
    <property type="match status" value="1"/>
</dbReference>
<evidence type="ECO:0000256" key="10">
    <source>
        <dbReference type="ARBA" id="ARBA00034005"/>
    </source>
</evidence>
<evidence type="ECO:0000313" key="13">
    <source>
        <dbReference type="EMBL" id="MSS16448.1"/>
    </source>
</evidence>
<dbReference type="SMART" id="SM00532">
    <property type="entry name" value="LIGANc"/>
    <property type="match status" value="1"/>
</dbReference>
<dbReference type="InterPro" id="IPR013840">
    <property type="entry name" value="DNAligase_N"/>
</dbReference>
<keyword evidence="2 11" id="KW-0436">Ligase</keyword>
<dbReference type="SUPFAM" id="SSF52113">
    <property type="entry name" value="BRCT domain"/>
    <property type="match status" value="1"/>
</dbReference>
<dbReference type="CDD" id="cd00114">
    <property type="entry name" value="LIGANc"/>
    <property type="match status" value="1"/>
</dbReference>
<evidence type="ECO:0000256" key="8">
    <source>
        <dbReference type="ARBA" id="ARBA00023027"/>
    </source>
</evidence>
<feature type="binding site" evidence="11">
    <location>
        <position position="415"/>
    </location>
    <ligand>
        <name>Zn(2+)</name>
        <dbReference type="ChEBI" id="CHEBI:29105"/>
    </ligand>
</feature>
<accession>A0A6L5XB60</accession>
<comment type="caution">
    <text evidence="13">The sequence shown here is derived from an EMBL/GenBank/DDBJ whole genome shotgun (WGS) entry which is preliminary data.</text>
</comment>
<dbReference type="Pfam" id="PF14520">
    <property type="entry name" value="HHH_5"/>
    <property type="match status" value="1"/>
</dbReference>
<evidence type="ECO:0000256" key="5">
    <source>
        <dbReference type="ARBA" id="ARBA00022763"/>
    </source>
</evidence>
<evidence type="ECO:0000256" key="7">
    <source>
        <dbReference type="ARBA" id="ARBA00022842"/>
    </source>
</evidence>
<dbReference type="SUPFAM" id="SSF47781">
    <property type="entry name" value="RuvA domain 2-like"/>
    <property type="match status" value="1"/>
</dbReference>
<dbReference type="EMBL" id="VULT01000002">
    <property type="protein sequence ID" value="MSS16448.1"/>
    <property type="molecule type" value="Genomic_DNA"/>
</dbReference>
<gene>
    <name evidence="11 13" type="primary">ligA</name>
    <name evidence="13" type="ORF">FYJ29_01480</name>
</gene>
<dbReference type="Pfam" id="PF12826">
    <property type="entry name" value="HHH_2"/>
    <property type="match status" value="1"/>
</dbReference>
<dbReference type="Gene3D" id="6.20.10.30">
    <property type="match status" value="1"/>
</dbReference>
<dbReference type="AlphaFoldDB" id="A0A6L5XB60"/>
<keyword evidence="8 11" id="KW-0520">NAD</keyword>
<dbReference type="Gene3D" id="1.10.287.610">
    <property type="entry name" value="Helix hairpin bin"/>
    <property type="match status" value="1"/>
</dbReference>
<keyword evidence="14" id="KW-1185">Reference proteome</keyword>
<evidence type="ECO:0000259" key="12">
    <source>
        <dbReference type="PROSITE" id="PS50172"/>
    </source>
</evidence>
<feature type="binding site" evidence="11">
    <location>
        <position position="436"/>
    </location>
    <ligand>
        <name>Zn(2+)</name>
        <dbReference type="ChEBI" id="CHEBI:29105"/>
    </ligand>
</feature>
<dbReference type="InterPro" id="IPR036420">
    <property type="entry name" value="BRCT_dom_sf"/>
</dbReference>
<dbReference type="InterPro" id="IPR041663">
    <property type="entry name" value="DisA/LigA_HHH"/>
</dbReference>
<dbReference type="Gene3D" id="2.40.50.140">
    <property type="entry name" value="Nucleic acid-binding proteins"/>
    <property type="match status" value="1"/>
</dbReference>
<evidence type="ECO:0000256" key="6">
    <source>
        <dbReference type="ARBA" id="ARBA00022833"/>
    </source>
</evidence>
<dbReference type="Pfam" id="PF03120">
    <property type="entry name" value="OB_DNA_ligase"/>
    <property type="match status" value="1"/>
</dbReference>
<keyword evidence="5 11" id="KW-0227">DNA damage</keyword>
<dbReference type="Pfam" id="PF22745">
    <property type="entry name" value="Nlig-Ia"/>
    <property type="match status" value="1"/>
</dbReference>
<reference evidence="13 14" key="1">
    <citation type="submission" date="2019-08" db="EMBL/GenBank/DDBJ databases">
        <title>In-depth cultivation of the pig gut microbiome towards novel bacterial diversity and tailored functional studies.</title>
        <authorList>
            <person name="Wylensek D."/>
            <person name="Hitch T.C.A."/>
            <person name="Clavel T."/>
        </authorList>
    </citation>
    <scope>NUCLEOTIDE SEQUENCE [LARGE SCALE GENOMIC DNA]</scope>
    <source>
        <strain evidence="13 14">Oil-RF-744-WCA-WT-10</strain>
    </source>
</reference>
<proteinExistence type="inferred from homology"/>
<dbReference type="InterPro" id="IPR004149">
    <property type="entry name" value="Znf_DNAligase_C4"/>
</dbReference>
<keyword evidence="3 11" id="KW-0235">DNA replication</keyword>
<evidence type="ECO:0000256" key="9">
    <source>
        <dbReference type="ARBA" id="ARBA00023204"/>
    </source>
</evidence>
<dbReference type="NCBIfam" id="NF005932">
    <property type="entry name" value="PRK07956.1"/>
    <property type="match status" value="1"/>
</dbReference>
<feature type="binding site" evidence="11">
    <location>
        <position position="318"/>
    </location>
    <ligand>
        <name>NAD(+)</name>
        <dbReference type="ChEBI" id="CHEBI:57540"/>
    </ligand>
</feature>
<dbReference type="EC" id="6.5.1.2" evidence="11"/>
<dbReference type="SMART" id="SM00278">
    <property type="entry name" value="HhH1"/>
    <property type="match status" value="3"/>
</dbReference>
<dbReference type="CDD" id="cd17748">
    <property type="entry name" value="BRCT_DNA_ligase_like"/>
    <property type="match status" value="1"/>
</dbReference>
<dbReference type="GO" id="GO:0003911">
    <property type="term" value="F:DNA ligase (NAD+) activity"/>
    <property type="evidence" value="ECO:0007669"/>
    <property type="project" value="UniProtKB-UniRule"/>
</dbReference>
<name>A0A6L5XB60_9BACT</name>
<protein>
    <recommendedName>
        <fullName evidence="11">DNA ligase</fullName>
        <ecNumber evidence="11">6.5.1.2</ecNumber>
    </recommendedName>
    <alternativeName>
        <fullName evidence="11">Polydeoxyribonucleotide synthase [NAD(+)]</fullName>
    </alternativeName>
</protein>
<keyword evidence="6 11" id="KW-0862">Zinc</keyword>
<comment type="function">
    <text evidence="1 11">DNA ligase that catalyzes the formation of phosphodiester linkages between 5'-phosphoryl and 3'-hydroxyl groups in double-stranded DNA using NAD as a coenzyme and as the energy source for the reaction. It is essential for DNA replication and repair of damaged DNA.</text>
</comment>
<dbReference type="InterPro" id="IPR003583">
    <property type="entry name" value="Hlx-hairpin-Hlx_DNA-bd_motif"/>
</dbReference>
<dbReference type="RefSeq" id="WP_154326980.1">
    <property type="nucleotide sequence ID" value="NZ_CP045696.1"/>
</dbReference>
<feature type="binding site" evidence="11">
    <location>
        <position position="180"/>
    </location>
    <ligand>
        <name>NAD(+)</name>
        <dbReference type="ChEBI" id="CHEBI:57540"/>
    </ligand>
</feature>
<dbReference type="NCBIfam" id="TIGR00575">
    <property type="entry name" value="dnlj"/>
    <property type="match status" value="1"/>
</dbReference>
<dbReference type="Gene3D" id="3.40.50.10190">
    <property type="entry name" value="BRCT domain"/>
    <property type="match status" value="1"/>
</dbReference>
<feature type="binding site" evidence="11">
    <location>
        <position position="143"/>
    </location>
    <ligand>
        <name>NAD(+)</name>
        <dbReference type="ChEBI" id="CHEBI:57540"/>
    </ligand>
</feature>
<feature type="binding site" evidence="11">
    <location>
        <position position="120"/>
    </location>
    <ligand>
        <name>NAD(+)</name>
        <dbReference type="ChEBI" id="CHEBI:57540"/>
    </ligand>
</feature>
<dbReference type="Pfam" id="PF00533">
    <property type="entry name" value="BRCT"/>
    <property type="match status" value="1"/>
</dbReference>
<dbReference type="PIRSF" id="PIRSF001604">
    <property type="entry name" value="LigA"/>
    <property type="match status" value="1"/>
</dbReference>
<evidence type="ECO:0000256" key="4">
    <source>
        <dbReference type="ARBA" id="ARBA00022723"/>
    </source>
</evidence>
<feature type="active site" description="N6-AMP-lysine intermediate" evidence="11">
    <location>
        <position position="122"/>
    </location>
</feature>
<feature type="binding site" evidence="11">
    <location>
        <position position="430"/>
    </location>
    <ligand>
        <name>Zn(2+)</name>
        <dbReference type="ChEBI" id="CHEBI:29105"/>
    </ligand>
</feature>
<keyword evidence="4 11" id="KW-0479">Metal-binding</keyword>
<dbReference type="Proteomes" id="UP000483362">
    <property type="component" value="Unassembled WGS sequence"/>
</dbReference>
<evidence type="ECO:0000256" key="2">
    <source>
        <dbReference type="ARBA" id="ARBA00022598"/>
    </source>
</evidence>
<dbReference type="InterPro" id="IPR010994">
    <property type="entry name" value="RuvA_2-like"/>
</dbReference>
<comment type="cofactor">
    <cofactor evidence="11">
        <name>Mg(2+)</name>
        <dbReference type="ChEBI" id="CHEBI:18420"/>
    </cofactor>
    <cofactor evidence="11">
        <name>Mn(2+)</name>
        <dbReference type="ChEBI" id="CHEBI:29035"/>
    </cofactor>
</comment>
<keyword evidence="9 11" id="KW-0234">DNA repair</keyword>
<dbReference type="GO" id="GO:0006260">
    <property type="term" value="P:DNA replication"/>
    <property type="evidence" value="ECO:0007669"/>
    <property type="project" value="UniProtKB-KW"/>
</dbReference>
<feature type="domain" description="BRCT" evidence="12">
    <location>
        <begin position="596"/>
        <end position="674"/>
    </location>
</feature>
<dbReference type="InterPro" id="IPR013839">
    <property type="entry name" value="DNAligase_adenylation"/>
</dbReference>
<dbReference type="Pfam" id="PF01653">
    <property type="entry name" value="DNA_ligase_aden"/>
    <property type="match status" value="1"/>
</dbReference>
<dbReference type="Gene3D" id="3.30.470.30">
    <property type="entry name" value="DNA ligase/mRNA capping enzyme"/>
    <property type="match status" value="1"/>
</dbReference>
<evidence type="ECO:0000313" key="14">
    <source>
        <dbReference type="Proteomes" id="UP000483362"/>
    </source>
</evidence>
<dbReference type="GO" id="GO:0003677">
    <property type="term" value="F:DNA binding"/>
    <property type="evidence" value="ECO:0007669"/>
    <property type="project" value="InterPro"/>
</dbReference>
<dbReference type="FunFam" id="1.10.150.20:FF:000006">
    <property type="entry name" value="DNA ligase"/>
    <property type="match status" value="1"/>
</dbReference>
<dbReference type="InterPro" id="IPR012340">
    <property type="entry name" value="NA-bd_OB-fold"/>
</dbReference>
<dbReference type="GO" id="GO:0006281">
    <property type="term" value="P:DNA repair"/>
    <property type="evidence" value="ECO:0007669"/>
    <property type="project" value="UniProtKB-KW"/>
</dbReference>
<dbReference type="SUPFAM" id="SSF56091">
    <property type="entry name" value="DNA ligase/mRNA capping enzyme, catalytic domain"/>
    <property type="match status" value="1"/>
</dbReference>
<feature type="binding site" evidence="11">
    <location>
        <begin position="40"/>
        <end position="44"/>
    </location>
    <ligand>
        <name>NAD(+)</name>
        <dbReference type="ChEBI" id="CHEBI:57540"/>
    </ligand>
</feature>
<dbReference type="PROSITE" id="PS50172">
    <property type="entry name" value="BRCT"/>
    <property type="match status" value="1"/>
</dbReference>
<feature type="binding site" evidence="11">
    <location>
        <begin position="89"/>
        <end position="90"/>
    </location>
    <ligand>
        <name>NAD(+)</name>
        <dbReference type="ChEBI" id="CHEBI:57540"/>
    </ligand>
</feature>
<dbReference type="SMART" id="SM00292">
    <property type="entry name" value="BRCT"/>
    <property type="match status" value="1"/>
</dbReference>
<dbReference type="HAMAP" id="MF_01588">
    <property type="entry name" value="DNA_ligase_A"/>
    <property type="match status" value="1"/>
</dbReference>
<sequence>MDDLFADQNEQDVKRIKQLRDELNRHNYNYYVLNQPVISDQDYDHMMRQLQDLEKAHPECFDPLSPTQRVGSDLSQGFKQVVHERPMQSLGNSYSIGEVQDFLRRAKDGLGGEPVQIVGEMKYDGTSISITYEHGRLVRAVTRGDGVRGDDVTANVITIKSVPLQLQPGDWPEKFEVRGEILLPWKNFERLNKERQYNEEPLFANPRNAAAGTLKMQNSAEVARRGLDAYFYFLLGDQVAISTHVERMEALQRWGFKVAGHTILPSIDSVVDFINYWDKERKNLPIATDGLVFKLNSIEQWATLGSTAKAPRWAIAYKFAPERECSRLRYISFEVGRTGVITPVANIDPVQLSGTVVKRASLHNEDIIRQLDIHDGDYLYVEKGGEIIPKIVGVDLKRRAPGSQPVKFVTHCPVCGTPLKRVEGEAAWVCPNKYECPPQITGRIEHFVGRHAMNIDGIGEEVAVQLHESGLVNNIADLYDLTQPQLVKLEHFQDKAATRIMRGLEASRQVPFARVIFALSISYVGETTARVLTRNVKSIDRLMAMPAEQLAAIPEIGPKIAASIVEYFSVPANRDIVERLRKAGLQMELSQEELAGHTTKLEGKKIVISGVFAHHSRDEYKAMIEQNGGKNVSSISKATSFVFAGDNMGPAKLEKARKLGIPIVSEDEFLKMLQ</sequence>
<dbReference type="SUPFAM" id="SSF50249">
    <property type="entry name" value="Nucleic acid-binding proteins"/>
    <property type="match status" value="1"/>
</dbReference>
<dbReference type="Gene3D" id="1.10.150.20">
    <property type="entry name" value="5' to 3' exonuclease, C-terminal subdomain"/>
    <property type="match status" value="2"/>
</dbReference>
<evidence type="ECO:0000256" key="11">
    <source>
        <dbReference type="HAMAP-Rule" id="MF_01588"/>
    </source>
</evidence>
<dbReference type="GO" id="GO:0046872">
    <property type="term" value="F:metal ion binding"/>
    <property type="evidence" value="ECO:0007669"/>
    <property type="project" value="UniProtKB-KW"/>
</dbReference>
<keyword evidence="7 11" id="KW-0460">Magnesium</keyword>
<evidence type="ECO:0000256" key="1">
    <source>
        <dbReference type="ARBA" id="ARBA00004067"/>
    </source>
</evidence>
<comment type="similarity">
    <text evidence="11">Belongs to the NAD-dependent DNA ligase family. LigA subfamily.</text>
</comment>
<dbReference type="FunFam" id="1.10.287.610:FF:000002">
    <property type="entry name" value="DNA ligase"/>
    <property type="match status" value="1"/>
</dbReference>
<feature type="binding site" evidence="11">
    <location>
        <position position="294"/>
    </location>
    <ligand>
        <name>NAD(+)</name>
        <dbReference type="ChEBI" id="CHEBI:57540"/>
    </ligand>
</feature>
<dbReference type="InterPro" id="IPR001679">
    <property type="entry name" value="DNA_ligase"/>
</dbReference>
<dbReference type="InterPro" id="IPR004150">
    <property type="entry name" value="NAD_DNA_ligase_OB"/>
</dbReference>
<dbReference type="InterPro" id="IPR001357">
    <property type="entry name" value="BRCT_dom"/>
</dbReference>
<evidence type="ECO:0000256" key="3">
    <source>
        <dbReference type="ARBA" id="ARBA00022705"/>
    </source>
</evidence>
<comment type="catalytic activity">
    <reaction evidence="10 11">
        <text>NAD(+) + (deoxyribonucleotide)n-3'-hydroxyl + 5'-phospho-(deoxyribonucleotide)m = (deoxyribonucleotide)n+m + AMP + beta-nicotinamide D-nucleotide.</text>
        <dbReference type="EC" id="6.5.1.2"/>
    </reaction>
</comment>
<keyword evidence="11" id="KW-0464">Manganese</keyword>
<feature type="binding site" evidence="11">
    <location>
        <position position="412"/>
    </location>
    <ligand>
        <name>Zn(2+)</name>
        <dbReference type="ChEBI" id="CHEBI:29105"/>
    </ligand>
</feature>
<organism evidence="13 14">
    <name type="scientific">Sodaliphilus pleomorphus</name>
    <dbReference type="NCBI Taxonomy" id="2606626"/>
    <lineage>
        <taxon>Bacteria</taxon>
        <taxon>Pseudomonadati</taxon>
        <taxon>Bacteroidota</taxon>
        <taxon>Bacteroidia</taxon>
        <taxon>Bacteroidales</taxon>
        <taxon>Muribaculaceae</taxon>
        <taxon>Sodaliphilus</taxon>
    </lineage>
</organism>